<dbReference type="RefSeq" id="WP_348945216.1">
    <property type="nucleotide sequence ID" value="NZ_CP157355.1"/>
</dbReference>
<dbReference type="EMBL" id="CP157355">
    <property type="protein sequence ID" value="XBM00889.1"/>
    <property type="molecule type" value="Genomic_DNA"/>
</dbReference>
<evidence type="ECO:0000313" key="1">
    <source>
        <dbReference type="EMBL" id="XBM00889.1"/>
    </source>
</evidence>
<reference evidence="1" key="1">
    <citation type="submission" date="2024-05" db="EMBL/GenBank/DDBJ databases">
        <authorList>
            <person name="Yang L."/>
            <person name="Pan L."/>
        </authorList>
    </citation>
    <scope>NUCLEOTIDE SEQUENCE</scope>
    <source>
        <strain evidence="1">FCG-7</strain>
    </source>
</reference>
<dbReference type="KEGG" id="cmav:ABHF33_00985"/>
<proteinExistence type="predicted"/>
<name>A0AAU7FAD5_9NEIS</name>
<gene>
    <name evidence="1" type="ORF">ABHF33_00985</name>
</gene>
<organism evidence="1">
    <name type="scientific">Chitinibacter mangrovi</name>
    <dbReference type="NCBI Taxonomy" id="3153927"/>
    <lineage>
        <taxon>Bacteria</taxon>
        <taxon>Pseudomonadati</taxon>
        <taxon>Pseudomonadota</taxon>
        <taxon>Betaproteobacteria</taxon>
        <taxon>Neisseriales</taxon>
        <taxon>Chitinibacteraceae</taxon>
        <taxon>Chitinibacter</taxon>
    </lineage>
</organism>
<sequence length="59" mass="6530">MNRLDRRPAPPCPRSHGNIHFAALEELILHRVLKQADGQSVLAKPSEIPLAPGALRWAL</sequence>
<dbReference type="AlphaFoldDB" id="A0AAU7FAD5"/>
<protein>
    <submittedName>
        <fullName evidence="1">Uncharacterized protein</fullName>
    </submittedName>
</protein>
<accession>A0AAU7FAD5</accession>